<evidence type="ECO:0000313" key="2">
    <source>
        <dbReference type="Proteomes" id="UP000199347"/>
    </source>
</evidence>
<proteinExistence type="predicted"/>
<protein>
    <submittedName>
        <fullName evidence="1">Uncharacterized protein</fullName>
    </submittedName>
</protein>
<evidence type="ECO:0000313" key="1">
    <source>
        <dbReference type="EMBL" id="SCZ20666.1"/>
    </source>
</evidence>
<keyword evidence="2" id="KW-1185">Reference proteome</keyword>
<reference evidence="1 2" key="1">
    <citation type="submission" date="2016-10" db="EMBL/GenBank/DDBJ databases">
        <authorList>
            <person name="de Groot N.N."/>
        </authorList>
    </citation>
    <scope>NUCLEOTIDE SEQUENCE [LARGE SCALE GENOMIC DNA]</scope>
    <source>
        <strain evidence="1 2">DSM 2698</strain>
    </source>
</reference>
<sequence>MVEQCICGLSVMGLSCGQAKPDREALRIDDRVDFGREPASGTTETMISIPLFAFAACWWARTDVLSII</sequence>
<accession>A0A1G5M6G4</accession>
<gene>
    <name evidence="1" type="ORF">SAMN03080610_00168</name>
</gene>
<dbReference type="EMBL" id="FMVW01000001">
    <property type="protein sequence ID" value="SCZ20666.1"/>
    <property type="molecule type" value="Genomic_DNA"/>
</dbReference>
<name>A0A1G5M6G4_AFIMA</name>
<dbReference type="AlphaFoldDB" id="A0A1G5M6G4"/>
<dbReference type="Proteomes" id="UP000199347">
    <property type="component" value="Unassembled WGS sequence"/>
</dbReference>
<organism evidence="1 2">
    <name type="scientific">Afifella marina DSM 2698</name>
    <dbReference type="NCBI Taxonomy" id="1120955"/>
    <lineage>
        <taxon>Bacteria</taxon>
        <taxon>Pseudomonadati</taxon>
        <taxon>Pseudomonadota</taxon>
        <taxon>Alphaproteobacteria</taxon>
        <taxon>Hyphomicrobiales</taxon>
        <taxon>Afifellaceae</taxon>
        <taxon>Afifella</taxon>
    </lineage>
</organism>